<geneLocation type="plasmid" evidence="2">
    <name>pb18-3</name>
</geneLocation>
<sequence>MFQAPQDHEINYSNLAQLGDHQYHVAQDKSAYHKQGLLNLFVKGHVHAIQVKAIATELNYPSDLIKVRHLVAYENYTRDKTVEKPEWVFTGYSLHPHYETLVINGRAVAKEALYVEQHDQDIACSAKPVPVTALFYCGLKSPLDSTEYLQALIELDMQTIMNHYGEVPAPYELHHFANEKELAAFERPLFIEVMDKETGEFVFASMPTTDIDQVIDQIKAIAESGVYANGREISYNEDGRPYVALNYDSQSIDFNQYGDFGEREYLVQRIITAMKRGYAPRISQLDNDSHWFNFSRESLGNSLFVKLPVFTELDHI</sequence>
<organism evidence="1 2">
    <name type="scientific">Acinetobacter indicus</name>
    <dbReference type="NCBI Taxonomy" id="756892"/>
    <lineage>
        <taxon>Bacteria</taxon>
        <taxon>Pseudomonadati</taxon>
        <taxon>Pseudomonadota</taxon>
        <taxon>Gammaproteobacteria</taxon>
        <taxon>Moraxellales</taxon>
        <taxon>Moraxellaceae</taxon>
        <taxon>Acinetobacter</taxon>
    </lineage>
</organism>
<proteinExistence type="predicted"/>
<dbReference type="EMBL" id="CP044458">
    <property type="protein sequence ID" value="QIC72127.1"/>
    <property type="molecule type" value="Genomic_DNA"/>
</dbReference>
<reference evidence="1 2" key="1">
    <citation type="submission" date="2019-09" db="EMBL/GenBank/DDBJ databases">
        <title>Non-baumannii Acinetobacter spp. carrying blaNDM-1 isolated in China.</title>
        <authorList>
            <person name="Cui C."/>
            <person name="Chen C."/>
            <person name="Sun J."/>
            <person name="Liu Y."/>
        </authorList>
    </citation>
    <scope>NUCLEOTIDE SEQUENCE [LARGE SCALE GENOMIC DNA]</scope>
    <source>
        <strain evidence="1 2">B18</strain>
        <plasmid evidence="2">pb18-3</plasmid>
    </source>
</reference>
<dbReference type="RefSeq" id="WP_163146686.1">
    <property type="nucleotide sequence ID" value="NZ_CP044458.1"/>
</dbReference>
<dbReference type="Proteomes" id="UP000503440">
    <property type="component" value="Plasmid pB18-3"/>
</dbReference>
<accession>A0A6C0Y787</accession>
<evidence type="ECO:0000313" key="1">
    <source>
        <dbReference type="EMBL" id="QIC72127.1"/>
    </source>
</evidence>
<dbReference type="AlphaFoldDB" id="A0A6C0Y787"/>
<keyword evidence="1" id="KW-0614">Plasmid</keyword>
<gene>
    <name evidence="1" type="ORF">FSC09_17360</name>
</gene>
<protein>
    <submittedName>
        <fullName evidence="1">Uncharacterized protein</fullName>
    </submittedName>
</protein>
<evidence type="ECO:0000313" key="2">
    <source>
        <dbReference type="Proteomes" id="UP000503440"/>
    </source>
</evidence>
<name>A0A6C0Y787_9GAMM</name>